<protein>
    <submittedName>
        <fullName evidence="2">Uncharacterized protein</fullName>
    </submittedName>
</protein>
<accession>A0ABW5DH63</accession>
<dbReference type="RefSeq" id="WP_345100642.1">
    <property type="nucleotide sequence ID" value="NZ_BAABGS010000075.1"/>
</dbReference>
<comment type="caution">
    <text evidence="2">The sequence shown here is derived from an EMBL/GenBank/DDBJ whole genome shotgun (WGS) entry which is preliminary data.</text>
</comment>
<proteinExistence type="predicted"/>
<feature type="signal peptide" evidence="1">
    <location>
        <begin position="1"/>
        <end position="25"/>
    </location>
</feature>
<name>A0ABW5DH63_9HYPH</name>
<sequence>MKRTGLKTFLLASAVSALSLSAAQAVEALDAAERLKGILAEQQTQLTYESADVDGDDVVLRGAKLSFEESDDPVELGDVLLEDVSEDADGAYRIGRLYVERAVQETDVTTVEMEEFEMLGLILPKDSDSDPFAGVTRYDAVNIATIEADLYDQDLLLVENVTTRVTVDADGAFRNVTEVESFNINLMALDDKDDDEEFVDMLQEIDYDDITGSMQMTGLWNPSDGRFALTKFEIAMEEVGALNLTTDLSGYTPDFIRSLRAIVAESDGDTQDSDMGMAALGLMQQLMFHGLSIRFDDGSVTGRLLNHIADEQGVEPGVLIQAVRETVENQLAPFTGNDFAKSAAKAVGDFLDNPRNIELAAKPATPVPFMMFAAAMAAPEMLIKQLGLTITANQ</sequence>
<dbReference type="Proteomes" id="UP001597373">
    <property type="component" value="Unassembled WGS sequence"/>
</dbReference>
<feature type="chain" id="PRO_5046597791" evidence="1">
    <location>
        <begin position="26"/>
        <end position="394"/>
    </location>
</feature>
<organism evidence="2 3">
    <name type="scientific">Chelativorans composti</name>
    <dbReference type="NCBI Taxonomy" id="768533"/>
    <lineage>
        <taxon>Bacteria</taxon>
        <taxon>Pseudomonadati</taxon>
        <taxon>Pseudomonadota</taxon>
        <taxon>Alphaproteobacteria</taxon>
        <taxon>Hyphomicrobiales</taxon>
        <taxon>Phyllobacteriaceae</taxon>
        <taxon>Chelativorans</taxon>
    </lineage>
</organism>
<evidence type="ECO:0000313" key="3">
    <source>
        <dbReference type="Proteomes" id="UP001597373"/>
    </source>
</evidence>
<keyword evidence="1" id="KW-0732">Signal</keyword>
<reference evidence="3" key="1">
    <citation type="journal article" date="2019" name="Int. J. Syst. Evol. Microbiol.">
        <title>The Global Catalogue of Microorganisms (GCM) 10K type strain sequencing project: providing services to taxonomists for standard genome sequencing and annotation.</title>
        <authorList>
            <consortium name="The Broad Institute Genomics Platform"/>
            <consortium name="The Broad Institute Genome Sequencing Center for Infectious Disease"/>
            <person name="Wu L."/>
            <person name="Ma J."/>
        </authorList>
    </citation>
    <scope>NUCLEOTIDE SEQUENCE [LARGE SCALE GENOMIC DNA]</scope>
    <source>
        <strain evidence="3">KCTC 23707</strain>
    </source>
</reference>
<evidence type="ECO:0000256" key="1">
    <source>
        <dbReference type="SAM" id="SignalP"/>
    </source>
</evidence>
<gene>
    <name evidence="2" type="ORF">ACFSMZ_09735</name>
</gene>
<keyword evidence="3" id="KW-1185">Reference proteome</keyword>
<dbReference type="EMBL" id="JBHUIR010000034">
    <property type="protein sequence ID" value="MFD2260045.1"/>
    <property type="molecule type" value="Genomic_DNA"/>
</dbReference>
<evidence type="ECO:0000313" key="2">
    <source>
        <dbReference type="EMBL" id="MFD2260045.1"/>
    </source>
</evidence>